<evidence type="ECO:0000313" key="2">
    <source>
        <dbReference type="Proteomes" id="UP001311730"/>
    </source>
</evidence>
<reference evidence="1 2" key="1">
    <citation type="submission" date="2023-12" db="EMBL/GenBank/DDBJ databases">
        <title>Genomic sequences of Capnocytophaga and Parvimonas strains.</title>
        <authorList>
            <person name="Watt R.M."/>
            <person name="Wang M."/>
            <person name="Yang T."/>
            <person name="Tong W.M."/>
        </authorList>
    </citation>
    <scope>NUCLEOTIDE SEQUENCE [LARGE SCALE GENOMIC DNA]</scope>
    <source>
        <strain evidence="1 2">CCUG 13096</strain>
    </source>
</reference>
<sequence length="251" mass="28785">MEEALEILWTYARRQPIDCNGKVVIPTINQSIAAIRLIIRLEGARKNNEKKVKSKASENLELGMWVNSKASENLELGHRREEQKVMKEERRVINVADYTAFEEEEEEEDVSPFAPFLLDEDDWSCSADNQLPKETPLSTIHYSLSTQKLPSLIPVAETPYHQQLKSCAKKYFSKYMITQPFSNGKCQPTTSCKRPYIAIDRPYDGFPTKKQHPTLHYFSIGITQAELLSNVRPPPKSLELVEQINSRKTTV</sequence>
<dbReference type="EMBL" id="JAYKBW010000001">
    <property type="protein sequence ID" value="MEB3073700.1"/>
    <property type="molecule type" value="Genomic_DNA"/>
</dbReference>
<keyword evidence="2" id="KW-1185">Reference proteome</keyword>
<name>A0ABU5Z423_9FLAO</name>
<evidence type="ECO:0000313" key="1">
    <source>
        <dbReference type="EMBL" id="MEB3073700.1"/>
    </source>
</evidence>
<protein>
    <submittedName>
        <fullName evidence="1">Uncharacterized protein</fullName>
    </submittedName>
</protein>
<organism evidence="1 2">
    <name type="scientific">Capnocytophaga gingivalis</name>
    <dbReference type="NCBI Taxonomy" id="1017"/>
    <lineage>
        <taxon>Bacteria</taxon>
        <taxon>Pseudomonadati</taxon>
        <taxon>Bacteroidota</taxon>
        <taxon>Flavobacteriia</taxon>
        <taxon>Flavobacteriales</taxon>
        <taxon>Flavobacteriaceae</taxon>
        <taxon>Capnocytophaga</taxon>
    </lineage>
</organism>
<accession>A0ABU5Z423</accession>
<proteinExistence type="predicted"/>
<comment type="caution">
    <text evidence="1">The sequence shown here is derived from an EMBL/GenBank/DDBJ whole genome shotgun (WGS) entry which is preliminary data.</text>
</comment>
<dbReference type="RefSeq" id="WP_323982260.1">
    <property type="nucleotide sequence ID" value="NZ_JAYKBW010000001.1"/>
</dbReference>
<dbReference type="Proteomes" id="UP001311730">
    <property type="component" value="Unassembled WGS sequence"/>
</dbReference>
<gene>
    <name evidence="1" type="ORF">VJJ08_00090</name>
</gene>